<evidence type="ECO:0000313" key="2">
    <source>
        <dbReference type="Proteomes" id="UP001500683"/>
    </source>
</evidence>
<keyword evidence="2" id="KW-1185">Reference proteome</keyword>
<dbReference type="EMBL" id="BAAAZG010000038">
    <property type="protein sequence ID" value="GAA4085352.1"/>
    <property type="molecule type" value="Genomic_DNA"/>
</dbReference>
<protein>
    <submittedName>
        <fullName evidence="1">Uncharacterized protein</fullName>
    </submittedName>
</protein>
<comment type="caution">
    <text evidence="1">The sequence shown here is derived from an EMBL/GenBank/DDBJ whole genome shotgun (WGS) entry which is preliminary data.</text>
</comment>
<sequence length="121" mass="13214">MLWTPGAPCPKTGPGTVEFYVMASNGRGATHLPGWPFVTMSDAQADLVGRETGLDGWSAGGVTSWHGRCSLETFLECLGRWPDGHPDPQVQRLLAELLVLTDKGRRLARSVGRRDLVVVWE</sequence>
<dbReference type="Proteomes" id="UP001500683">
    <property type="component" value="Unassembled WGS sequence"/>
</dbReference>
<reference evidence="2" key="1">
    <citation type="journal article" date="2019" name="Int. J. Syst. Evol. Microbiol.">
        <title>The Global Catalogue of Microorganisms (GCM) 10K type strain sequencing project: providing services to taxonomists for standard genome sequencing and annotation.</title>
        <authorList>
            <consortium name="The Broad Institute Genomics Platform"/>
            <consortium name="The Broad Institute Genome Sequencing Center for Infectious Disease"/>
            <person name="Wu L."/>
            <person name="Ma J."/>
        </authorList>
    </citation>
    <scope>NUCLEOTIDE SEQUENCE [LARGE SCALE GENOMIC DNA]</scope>
    <source>
        <strain evidence="2">JCM 16702</strain>
    </source>
</reference>
<accession>A0ABP7WBQ2</accession>
<evidence type="ECO:0000313" key="1">
    <source>
        <dbReference type="EMBL" id="GAA4085352.1"/>
    </source>
</evidence>
<gene>
    <name evidence="1" type="ORF">GCM10022214_51720</name>
</gene>
<name>A0ABP7WBQ2_9ACTN</name>
<proteinExistence type="predicted"/>
<organism evidence="1 2">
    <name type="scientific">Actinomadura miaoliensis</name>
    <dbReference type="NCBI Taxonomy" id="430685"/>
    <lineage>
        <taxon>Bacteria</taxon>
        <taxon>Bacillati</taxon>
        <taxon>Actinomycetota</taxon>
        <taxon>Actinomycetes</taxon>
        <taxon>Streptosporangiales</taxon>
        <taxon>Thermomonosporaceae</taxon>
        <taxon>Actinomadura</taxon>
    </lineage>
</organism>